<sequence>MRFALAAEPNCTHLYSEEESMSSFASSTYLASSSARVSDFETPIRVDPSPGADASGGLPPSAGTLAVAAFIRCPVQTP</sequence>
<name>A0AAV2GRS7_9ROSI</name>
<dbReference type="EMBL" id="OZ034822">
    <property type="protein sequence ID" value="CAL1413486.1"/>
    <property type="molecule type" value="Genomic_DNA"/>
</dbReference>
<proteinExistence type="predicted"/>
<protein>
    <submittedName>
        <fullName evidence="1">Uncharacterized protein</fullName>
    </submittedName>
</protein>
<evidence type="ECO:0000313" key="1">
    <source>
        <dbReference type="EMBL" id="CAL1413486.1"/>
    </source>
</evidence>
<evidence type="ECO:0000313" key="2">
    <source>
        <dbReference type="Proteomes" id="UP001497516"/>
    </source>
</evidence>
<accession>A0AAV2GRS7</accession>
<dbReference type="Proteomes" id="UP001497516">
    <property type="component" value="Chromosome 9"/>
</dbReference>
<reference evidence="1 2" key="1">
    <citation type="submission" date="2024-04" db="EMBL/GenBank/DDBJ databases">
        <authorList>
            <person name="Fracassetti M."/>
        </authorList>
    </citation>
    <scope>NUCLEOTIDE SEQUENCE [LARGE SCALE GENOMIC DNA]</scope>
</reference>
<organism evidence="1 2">
    <name type="scientific">Linum trigynum</name>
    <dbReference type="NCBI Taxonomy" id="586398"/>
    <lineage>
        <taxon>Eukaryota</taxon>
        <taxon>Viridiplantae</taxon>
        <taxon>Streptophyta</taxon>
        <taxon>Embryophyta</taxon>
        <taxon>Tracheophyta</taxon>
        <taxon>Spermatophyta</taxon>
        <taxon>Magnoliopsida</taxon>
        <taxon>eudicotyledons</taxon>
        <taxon>Gunneridae</taxon>
        <taxon>Pentapetalae</taxon>
        <taxon>rosids</taxon>
        <taxon>fabids</taxon>
        <taxon>Malpighiales</taxon>
        <taxon>Linaceae</taxon>
        <taxon>Linum</taxon>
    </lineage>
</organism>
<dbReference type="AlphaFoldDB" id="A0AAV2GRS7"/>
<gene>
    <name evidence="1" type="ORF">LTRI10_LOCUS52714</name>
</gene>
<keyword evidence="2" id="KW-1185">Reference proteome</keyword>